<dbReference type="AlphaFoldDB" id="A0A1M7R8M4"/>
<evidence type="ECO:0000256" key="1">
    <source>
        <dbReference type="ARBA" id="ARBA00012417"/>
    </source>
</evidence>
<organism evidence="5 6">
    <name type="scientific">Cryptosporangium aurantiacum</name>
    <dbReference type="NCBI Taxonomy" id="134849"/>
    <lineage>
        <taxon>Bacteria</taxon>
        <taxon>Bacillati</taxon>
        <taxon>Actinomycetota</taxon>
        <taxon>Actinomycetes</taxon>
        <taxon>Cryptosporangiales</taxon>
        <taxon>Cryptosporangiaceae</taxon>
        <taxon>Cryptosporangium</taxon>
    </lineage>
</organism>
<evidence type="ECO:0000256" key="3">
    <source>
        <dbReference type="ARBA" id="ARBA00049244"/>
    </source>
</evidence>
<dbReference type="NCBIfam" id="NF011538">
    <property type="entry name" value="PRK14975.1-1"/>
    <property type="match status" value="1"/>
</dbReference>
<dbReference type="Proteomes" id="UP000184440">
    <property type="component" value="Unassembled WGS sequence"/>
</dbReference>
<dbReference type="CDD" id="cd06444">
    <property type="entry name" value="DNA_pol_A"/>
    <property type="match status" value="1"/>
</dbReference>
<name>A0A1M7R8M4_9ACTN</name>
<evidence type="ECO:0000313" key="5">
    <source>
        <dbReference type="EMBL" id="SHN42685.1"/>
    </source>
</evidence>
<accession>A0A1M7R8M4</accession>
<dbReference type="STRING" id="134849.SAMN05443668_108297"/>
<evidence type="ECO:0000313" key="6">
    <source>
        <dbReference type="Proteomes" id="UP000184440"/>
    </source>
</evidence>
<dbReference type="EC" id="2.7.7.7" evidence="1"/>
<dbReference type="InterPro" id="IPR043502">
    <property type="entry name" value="DNA/RNA_pol_sf"/>
</dbReference>
<dbReference type="Gene3D" id="1.10.150.20">
    <property type="entry name" value="5' to 3' exonuclease, C-terminal subdomain"/>
    <property type="match status" value="1"/>
</dbReference>
<dbReference type="Pfam" id="PF00476">
    <property type="entry name" value="DNA_pol_A"/>
    <property type="match status" value="1"/>
</dbReference>
<comment type="catalytic activity">
    <reaction evidence="3">
        <text>DNA(n) + a 2'-deoxyribonucleoside 5'-triphosphate = DNA(n+1) + diphosphate</text>
        <dbReference type="Rhea" id="RHEA:22508"/>
        <dbReference type="Rhea" id="RHEA-COMP:17339"/>
        <dbReference type="Rhea" id="RHEA-COMP:17340"/>
        <dbReference type="ChEBI" id="CHEBI:33019"/>
        <dbReference type="ChEBI" id="CHEBI:61560"/>
        <dbReference type="ChEBI" id="CHEBI:173112"/>
        <dbReference type="EC" id="2.7.7.7"/>
    </reaction>
</comment>
<dbReference type="GO" id="GO:0003887">
    <property type="term" value="F:DNA-directed DNA polymerase activity"/>
    <property type="evidence" value="ECO:0007669"/>
    <property type="project" value="UniProtKB-EC"/>
</dbReference>
<dbReference type="PANTHER" id="PTHR10133">
    <property type="entry name" value="DNA POLYMERASE I"/>
    <property type="match status" value="1"/>
</dbReference>
<dbReference type="Gene3D" id="3.30.70.370">
    <property type="match status" value="1"/>
</dbReference>
<dbReference type="InterPro" id="IPR002298">
    <property type="entry name" value="DNA_polymerase_A"/>
</dbReference>
<sequence length="560" mass="59261">MLIALVPEWGGGGSLAEIDAAGNVAGPVRWCADGAALAREVAARERADRPRWLWPTASAVYPALLAAGVRVERCHDLELVESLLVGYEGHWGEPRSLAAALARARGLPIPPDRPPRPRDVQPVLFAADVEASADAVDVAVVAEVYRAQLARIAAVEHPERFRLLVAAESAGALAAAEMGHDGLPWSVERHDALLEKMLGPRPLPGDLPARLHEIAAEVRVAFGGMPVNPDAPADVVRAFGRAGIQIPSTRSWVLKRVDHPAVAPILAYKELSRLFAANGWAWQDTWVSGGRMRPEYVPGGVVSGRWATRGGAALQLPKVVRQAVVADPGHVLVVADAAALEPRVLAALSGDRRMAEAAAAGDLYTALAADAFDHDRARAKLGMLGALYGQTSGEGGRLAHVLRRRFPDALAAVDAAARAGEEGRLVRSQLGRTCPPATGSLPTTDIEEGEAGDSAARQAARGRFTRNFLVQATAAEWALILLAGLRRRLNSLPPGPTDPGGARLVFFQHDEVVVHCRAEAADDVRSAVLAAADEARQLLFGPTPVKFPLDLAVVTSYADA</sequence>
<feature type="domain" description="DNA-directed DNA polymerase family A palm" evidence="4">
    <location>
        <begin position="317"/>
        <end position="520"/>
    </location>
</feature>
<gene>
    <name evidence="5" type="ORF">SAMN05443668_108297</name>
</gene>
<dbReference type="RefSeq" id="WP_073260633.1">
    <property type="nucleotide sequence ID" value="NZ_FRCS01000008.1"/>
</dbReference>
<dbReference type="EMBL" id="FRCS01000008">
    <property type="protein sequence ID" value="SHN42685.1"/>
    <property type="molecule type" value="Genomic_DNA"/>
</dbReference>
<dbReference type="SMART" id="SM00482">
    <property type="entry name" value="POLAc"/>
    <property type="match status" value="1"/>
</dbReference>
<evidence type="ECO:0000256" key="2">
    <source>
        <dbReference type="ARBA" id="ARBA00022705"/>
    </source>
</evidence>
<proteinExistence type="predicted"/>
<dbReference type="PANTHER" id="PTHR10133:SF27">
    <property type="entry name" value="DNA POLYMERASE NU"/>
    <property type="match status" value="1"/>
</dbReference>
<dbReference type="GO" id="GO:0006302">
    <property type="term" value="P:double-strand break repair"/>
    <property type="evidence" value="ECO:0007669"/>
    <property type="project" value="TreeGrafter"/>
</dbReference>
<evidence type="ECO:0000259" key="4">
    <source>
        <dbReference type="SMART" id="SM00482"/>
    </source>
</evidence>
<dbReference type="GO" id="GO:0006261">
    <property type="term" value="P:DNA-templated DNA replication"/>
    <property type="evidence" value="ECO:0007669"/>
    <property type="project" value="InterPro"/>
</dbReference>
<dbReference type="OrthoDB" id="4414061at2"/>
<keyword evidence="2" id="KW-0235">DNA replication</keyword>
<keyword evidence="6" id="KW-1185">Reference proteome</keyword>
<dbReference type="GO" id="GO:0003677">
    <property type="term" value="F:DNA binding"/>
    <property type="evidence" value="ECO:0007669"/>
    <property type="project" value="InterPro"/>
</dbReference>
<dbReference type="SUPFAM" id="SSF56672">
    <property type="entry name" value="DNA/RNA polymerases"/>
    <property type="match status" value="1"/>
</dbReference>
<reference evidence="5 6" key="1">
    <citation type="submission" date="2016-11" db="EMBL/GenBank/DDBJ databases">
        <authorList>
            <person name="Jaros S."/>
            <person name="Januszkiewicz K."/>
            <person name="Wedrychowicz H."/>
        </authorList>
    </citation>
    <scope>NUCLEOTIDE SEQUENCE [LARGE SCALE GENOMIC DNA]</scope>
    <source>
        <strain evidence="5 6">DSM 46144</strain>
    </source>
</reference>
<protein>
    <recommendedName>
        <fullName evidence="1">DNA-directed DNA polymerase</fullName>
        <ecNumber evidence="1">2.7.7.7</ecNumber>
    </recommendedName>
</protein>
<dbReference type="InterPro" id="IPR001098">
    <property type="entry name" value="DNA-dir_DNA_pol_A_palm_dom"/>
</dbReference>